<sequence length="625" mass="69076">MQILPPRTLFVLLAHAHVLLSLRNYGEVRTKADSNSSAYSGRTFHGSLRESHQNKARDRALLPGYATGASSAELQAIIRGTLNSTHPWKRVIAGEMRRVGHNKREYNRTVTPMEDPNAVSHWDPTRHHNKRIKLNGALSSTGTPAGGHYNAAKPSSMGRGDGGGGGGTEEGDRHKRGTKDEQKKAWKRGRNRPNKSSVVLAQPHESPWEPIPKPVALTSTDMPFDLFTRRPEFFTFREENPWDATPITPPSSQDFGDEIKNPFYPVTSETYGAYAITCVSGVIFLVGIAGNIAILCIVCQNYYMKSISNSLLANLAVWDFVLIFFCLPMVVFHELTKSWLLGEFTCKVVPYVEVASLGVTTFTLCALCIDRFRAATNVQMYYEMIENCTSTTAKLAVIWIGALLLALPELLIRQLVAEDTGIPDEPPVERCIIRISTSLPDMLYVLGLTYEGARLWWCFGCYFCLPTLFTIGCSLVTARKIRRAEQASVRSNKKQIRLESQMNCTVVALAIVYGACVVPENICNIVSAYMAAGVPEHTMSVLHLLSQLLLFCRAAVTPALLLLLCRPLGRAFLDCCCCCCCCNHAPSSATASDDNEHECTTELELSPFSTIRRELSNYTPAGSNC</sequence>
<feature type="chain" id="PRO_5041397647" evidence="17">
    <location>
        <begin position="22"/>
        <end position="625"/>
    </location>
</feature>
<dbReference type="GO" id="GO:0005886">
    <property type="term" value="C:plasma membrane"/>
    <property type="evidence" value="ECO:0007669"/>
    <property type="project" value="UniProtKB-SubCell"/>
</dbReference>
<accession>A0A9Y4TSC5</accession>
<feature type="transmembrane region" description="Helical" evidence="16">
    <location>
        <begin position="311"/>
        <end position="331"/>
    </location>
</feature>
<dbReference type="GO" id="GO:0042995">
    <property type="term" value="C:cell projection"/>
    <property type="evidence" value="ECO:0007669"/>
    <property type="project" value="UniProtKB-SubCell"/>
</dbReference>
<evidence type="ECO:0000256" key="17">
    <source>
        <dbReference type="SAM" id="SignalP"/>
    </source>
</evidence>
<feature type="compositionally biased region" description="Gly residues" evidence="15">
    <location>
        <begin position="159"/>
        <end position="168"/>
    </location>
</feature>
<reference evidence="20" key="1">
    <citation type="submission" date="2025-08" db="UniProtKB">
        <authorList>
            <consortium name="RefSeq"/>
        </authorList>
    </citation>
    <scope>IDENTIFICATION</scope>
</reference>
<dbReference type="PROSITE" id="PS50262">
    <property type="entry name" value="G_PROTEIN_RECEP_F1_2"/>
    <property type="match status" value="1"/>
</dbReference>
<evidence type="ECO:0000256" key="12">
    <source>
        <dbReference type="ARBA" id="ARBA00023180"/>
    </source>
</evidence>
<feature type="transmembrane region" description="Helical" evidence="16">
    <location>
        <begin position="454"/>
        <end position="478"/>
    </location>
</feature>
<evidence type="ECO:0000256" key="16">
    <source>
        <dbReference type="SAM" id="Phobius"/>
    </source>
</evidence>
<evidence type="ECO:0000256" key="8">
    <source>
        <dbReference type="ARBA" id="ARBA00023040"/>
    </source>
</evidence>
<keyword evidence="13" id="KW-0807">Transducer</keyword>
<dbReference type="GO" id="GO:0036505">
    <property type="term" value="F:prosaposin receptor activity"/>
    <property type="evidence" value="ECO:0007669"/>
    <property type="project" value="TreeGrafter"/>
</dbReference>
<evidence type="ECO:0000256" key="9">
    <source>
        <dbReference type="ARBA" id="ARBA00023136"/>
    </source>
</evidence>
<feature type="transmembrane region" description="Helical" evidence="16">
    <location>
        <begin position="393"/>
        <end position="412"/>
    </location>
</feature>
<feature type="domain" description="G-protein coupled receptors family 1 profile" evidence="18">
    <location>
        <begin position="290"/>
        <end position="561"/>
    </location>
</feature>
<dbReference type="Gene3D" id="1.20.1070.10">
    <property type="entry name" value="Rhodopsin 7-helix transmembrane proteins"/>
    <property type="match status" value="1"/>
</dbReference>
<dbReference type="InterPro" id="IPR000276">
    <property type="entry name" value="GPCR_Rhodpsn"/>
</dbReference>
<keyword evidence="11 20" id="KW-0675">Receptor</keyword>
<dbReference type="SUPFAM" id="SSF81321">
    <property type="entry name" value="Family A G protein-coupled receptor-like"/>
    <property type="match status" value="1"/>
</dbReference>
<keyword evidence="4 16" id="KW-0812">Transmembrane</keyword>
<feature type="region of interest" description="Disordered" evidence="15">
    <location>
        <begin position="33"/>
        <end position="56"/>
    </location>
</feature>
<gene>
    <name evidence="20" type="primary">gpr37b</name>
</gene>
<evidence type="ECO:0000313" key="19">
    <source>
        <dbReference type="Proteomes" id="UP000694891"/>
    </source>
</evidence>
<keyword evidence="5 17" id="KW-0732">Signal</keyword>
<comment type="subcellular location">
    <subcellularLocation>
        <location evidence="2">Cell membrane</location>
        <topology evidence="2">Multi-pass membrane protein</topology>
    </subcellularLocation>
    <subcellularLocation>
        <location evidence="1">Cell projection</location>
    </subcellularLocation>
</comment>
<evidence type="ECO:0000259" key="18">
    <source>
        <dbReference type="PROSITE" id="PS50262"/>
    </source>
</evidence>
<proteinExistence type="predicted"/>
<dbReference type="RefSeq" id="XP_008298133.1">
    <property type="nucleotide sequence ID" value="XM_008299911.1"/>
</dbReference>
<keyword evidence="6" id="KW-0832">Ubl conjugation</keyword>
<feature type="transmembrane region" description="Helical" evidence="16">
    <location>
        <begin position="351"/>
        <end position="372"/>
    </location>
</feature>
<evidence type="ECO:0000256" key="15">
    <source>
        <dbReference type="SAM" id="MobiDB-lite"/>
    </source>
</evidence>
<feature type="transmembrane region" description="Helical" evidence="16">
    <location>
        <begin position="544"/>
        <end position="564"/>
    </location>
</feature>
<dbReference type="AlphaFoldDB" id="A0A9Y4TSC5"/>
<keyword evidence="12" id="KW-0325">Glycoprotein</keyword>
<organism evidence="19 20">
    <name type="scientific">Stegastes partitus</name>
    <name type="common">bicolor damselfish</name>
    <dbReference type="NCBI Taxonomy" id="144197"/>
    <lineage>
        <taxon>Eukaryota</taxon>
        <taxon>Metazoa</taxon>
        <taxon>Chordata</taxon>
        <taxon>Craniata</taxon>
        <taxon>Vertebrata</taxon>
        <taxon>Euteleostomi</taxon>
        <taxon>Actinopterygii</taxon>
        <taxon>Neopterygii</taxon>
        <taxon>Teleostei</taxon>
        <taxon>Neoteleostei</taxon>
        <taxon>Acanthomorphata</taxon>
        <taxon>Ovalentaria</taxon>
        <taxon>Pomacentridae</taxon>
        <taxon>Stegastes</taxon>
    </lineage>
</organism>
<feature type="compositionally biased region" description="Basic and acidic residues" evidence="15">
    <location>
        <begin position="47"/>
        <end position="56"/>
    </location>
</feature>
<evidence type="ECO:0000256" key="14">
    <source>
        <dbReference type="ARBA" id="ARBA00023273"/>
    </source>
</evidence>
<evidence type="ECO:0000256" key="1">
    <source>
        <dbReference type="ARBA" id="ARBA00004316"/>
    </source>
</evidence>
<evidence type="ECO:0000256" key="2">
    <source>
        <dbReference type="ARBA" id="ARBA00004651"/>
    </source>
</evidence>
<protein>
    <submittedName>
        <fullName evidence="20">Prosaposin receptor GPR37b</fullName>
    </submittedName>
</protein>
<dbReference type="CTD" id="568430"/>
<keyword evidence="10" id="KW-1015">Disulfide bond</keyword>
<dbReference type="InterPro" id="IPR003909">
    <property type="entry name" value="GPR37_orph"/>
</dbReference>
<dbReference type="GO" id="GO:0043235">
    <property type="term" value="C:receptor complex"/>
    <property type="evidence" value="ECO:0007669"/>
    <property type="project" value="TreeGrafter"/>
</dbReference>
<keyword evidence="7 16" id="KW-1133">Transmembrane helix</keyword>
<evidence type="ECO:0000256" key="6">
    <source>
        <dbReference type="ARBA" id="ARBA00022843"/>
    </source>
</evidence>
<feature type="transmembrane region" description="Helical" evidence="16">
    <location>
        <begin position="271"/>
        <end position="299"/>
    </location>
</feature>
<dbReference type="GO" id="GO:0008528">
    <property type="term" value="F:G protein-coupled peptide receptor activity"/>
    <property type="evidence" value="ECO:0007669"/>
    <property type="project" value="TreeGrafter"/>
</dbReference>
<dbReference type="GO" id="GO:0043410">
    <property type="term" value="P:positive regulation of MAPK cascade"/>
    <property type="evidence" value="ECO:0007669"/>
    <property type="project" value="TreeGrafter"/>
</dbReference>
<feature type="region of interest" description="Disordered" evidence="15">
    <location>
        <begin position="136"/>
        <end position="214"/>
    </location>
</feature>
<evidence type="ECO:0000256" key="7">
    <source>
        <dbReference type="ARBA" id="ARBA00022989"/>
    </source>
</evidence>
<keyword evidence="3" id="KW-1003">Cell membrane</keyword>
<dbReference type="InterPro" id="IPR017452">
    <property type="entry name" value="GPCR_Rhodpsn_7TM"/>
</dbReference>
<keyword evidence="14" id="KW-0966">Cell projection</keyword>
<dbReference type="PANTHER" id="PTHR46216:SF3">
    <property type="entry name" value="PROSAPOSIN RECEPTOR GPR37"/>
    <property type="match status" value="1"/>
</dbReference>
<evidence type="ECO:0000256" key="3">
    <source>
        <dbReference type="ARBA" id="ARBA00022475"/>
    </source>
</evidence>
<dbReference type="PANTHER" id="PTHR46216">
    <property type="entry name" value="PROSAPOSIN RECEPTOR GPR37 FAMILY MEMBER"/>
    <property type="match status" value="1"/>
</dbReference>
<name>A0A9Y4TSC5_9TELE</name>
<dbReference type="FunFam" id="1.20.1070.10:FF:000059">
    <property type="entry name" value="G protein-coupled receptor 37"/>
    <property type="match status" value="1"/>
</dbReference>
<feature type="signal peptide" evidence="17">
    <location>
        <begin position="1"/>
        <end position="21"/>
    </location>
</feature>
<evidence type="ECO:0000256" key="11">
    <source>
        <dbReference type="ARBA" id="ARBA00023170"/>
    </source>
</evidence>
<dbReference type="CDD" id="cd15127">
    <property type="entry name" value="7tmA_GPR37"/>
    <property type="match status" value="1"/>
</dbReference>
<dbReference type="GO" id="GO:0007193">
    <property type="term" value="P:adenylate cyclase-inhibiting G protein-coupled receptor signaling pathway"/>
    <property type="evidence" value="ECO:0007669"/>
    <property type="project" value="TreeGrafter"/>
</dbReference>
<keyword evidence="9 16" id="KW-0472">Membrane</keyword>
<evidence type="ECO:0000256" key="5">
    <source>
        <dbReference type="ARBA" id="ARBA00022729"/>
    </source>
</evidence>
<evidence type="ECO:0000256" key="4">
    <source>
        <dbReference type="ARBA" id="ARBA00022692"/>
    </source>
</evidence>
<keyword evidence="8" id="KW-0297">G-protein coupled receptor</keyword>
<dbReference type="PRINTS" id="PR01421">
    <property type="entry name" value="GPR37ORPHANR"/>
</dbReference>
<keyword evidence="19" id="KW-1185">Reference proteome</keyword>
<feature type="compositionally biased region" description="Basic and acidic residues" evidence="15">
    <location>
        <begin position="170"/>
        <end position="184"/>
    </location>
</feature>
<dbReference type="Pfam" id="PF00001">
    <property type="entry name" value="7tm_1"/>
    <property type="match status" value="1"/>
</dbReference>
<dbReference type="PRINTS" id="PR00237">
    <property type="entry name" value="GPCRRHODOPSN"/>
</dbReference>
<evidence type="ECO:0000256" key="13">
    <source>
        <dbReference type="ARBA" id="ARBA00023224"/>
    </source>
</evidence>
<evidence type="ECO:0000313" key="20">
    <source>
        <dbReference type="RefSeq" id="XP_008298133.1"/>
    </source>
</evidence>
<evidence type="ECO:0000256" key="10">
    <source>
        <dbReference type="ARBA" id="ARBA00023157"/>
    </source>
</evidence>
<feature type="transmembrane region" description="Helical" evidence="16">
    <location>
        <begin position="506"/>
        <end position="532"/>
    </location>
</feature>
<dbReference type="Proteomes" id="UP000694891">
    <property type="component" value="Unplaced"/>
</dbReference>